<dbReference type="GO" id="GO:0016787">
    <property type="term" value="F:hydrolase activity"/>
    <property type="evidence" value="ECO:0007669"/>
    <property type="project" value="UniProtKB-KW"/>
</dbReference>
<protein>
    <submittedName>
        <fullName evidence="3">Alpha/Beta hydrolase protein</fullName>
    </submittedName>
</protein>
<dbReference type="InParanoid" id="A0A1Y2APJ8"/>
<evidence type="ECO:0000313" key="4">
    <source>
        <dbReference type="Proteomes" id="UP000193986"/>
    </source>
</evidence>
<keyword evidence="1 3" id="KW-0378">Hydrolase</keyword>
<dbReference type="OrthoDB" id="408631at2759"/>
<dbReference type="AlphaFoldDB" id="A0A1Y2APJ8"/>
<name>A0A1Y2APJ8_9TREE</name>
<organism evidence="3 4">
    <name type="scientific">Naematelia encephala</name>
    <dbReference type="NCBI Taxonomy" id="71784"/>
    <lineage>
        <taxon>Eukaryota</taxon>
        <taxon>Fungi</taxon>
        <taxon>Dikarya</taxon>
        <taxon>Basidiomycota</taxon>
        <taxon>Agaricomycotina</taxon>
        <taxon>Tremellomycetes</taxon>
        <taxon>Tremellales</taxon>
        <taxon>Naemateliaceae</taxon>
        <taxon>Naematelia</taxon>
    </lineage>
</organism>
<sequence length="339" mass="38411">MPTSFEGLDYERHLFKSVVNNESDGCFADVYFPKVSNPSQEPHPIALYYHGGGFTLGDSMHIFIGQFRYLLDRGFCVVSVEYRLAPHYRFRHQREDWVDGYRWTIEKLPKLVQARVDTSRIFVFGGSAGGTASLFLGLDAVKAALPPPRAILAVYPALDFDKPGLLPTKHYDYDKIDELINSLSLERQDALRELIRGPSSTSFDFKASLSGNANSPRWLWYQLAQEYSFLVSCYLEEPGAPFSRSNFFIDLVGPQYPPTVLIKALDDTLLDATQTSDAYERLKQLNVDVKLIEAHDMKHGDAEGENDMKEHPAREAGFWDGVFDVALDWCIERTASRCT</sequence>
<keyword evidence="4" id="KW-1185">Reference proteome</keyword>
<evidence type="ECO:0000259" key="2">
    <source>
        <dbReference type="Pfam" id="PF07859"/>
    </source>
</evidence>
<dbReference type="PANTHER" id="PTHR48081">
    <property type="entry name" value="AB HYDROLASE SUPERFAMILY PROTEIN C4A8.06C"/>
    <property type="match status" value="1"/>
</dbReference>
<gene>
    <name evidence="3" type="ORF">BCR39DRAFT_600518</name>
</gene>
<dbReference type="InterPro" id="IPR050300">
    <property type="entry name" value="GDXG_lipolytic_enzyme"/>
</dbReference>
<proteinExistence type="predicted"/>
<dbReference type="STRING" id="71784.A0A1Y2APJ8"/>
<dbReference type="InterPro" id="IPR013094">
    <property type="entry name" value="AB_hydrolase_3"/>
</dbReference>
<dbReference type="Proteomes" id="UP000193986">
    <property type="component" value="Unassembled WGS sequence"/>
</dbReference>
<dbReference type="SUPFAM" id="SSF53474">
    <property type="entry name" value="alpha/beta-Hydrolases"/>
    <property type="match status" value="1"/>
</dbReference>
<comment type="caution">
    <text evidence="3">The sequence shown here is derived from an EMBL/GenBank/DDBJ whole genome shotgun (WGS) entry which is preliminary data.</text>
</comment>
<feature type="domain" description="Alpha/beta hydrolase fold-3" evidence="2">
    <location>
        <begin position="47"/>
        <end position="162"/>
    </location>
</feature>
<evidence type="ECO:0000313" key="3">
    <source>
        <dbReference type="EMBL" id="ORY24493.1"/>
    </source>
</evidence>
<evidence type="ECO:0000256" key="1">
    <source>
        <dbReference type="ARBA" id="ARBA00022801"/>
    </source>
</evidence>
<dbReference type="InterPro" id="IPR029058">
    <property type="entry name" value="AB_hydrolase_fold"/>
</dbReference>
<reference evidence="3 4" key="1">
    <citation type="submission" date="2016-07" db="EMBL/GenBank/DDBJ databases">
        <title>Pervasive Adenine N6-methylation of Active Genes in Fungi.</title>
        <authorList>
            <consortium name="DOE Joint Genome Institute"/>
            <person name="Mondo S.J."/>
            <person name="Dannebaum R.O."/>
            <person name="Kuo R.C."/>
            <person name="Labutti K."/>
            <person name="Haridas S."/>
            <person name="Kuo A."/>
            <person name="Salamov A."/>
            <person name="Ahrendt S.R."/>
            <person name="Lipzen A."/>
            <person name="Sullivan W."/>
            <person name="Andreopoulos W.B."/>
            <person name="Clum A."/>
            <person name="Lindquist E."/>
            <person name="Daum C."/>
            <person name="Ramamoorthy G.K."/>
            <person name="Gryganskyi A."/>
            <person name="Culley D."/>
            <person name="Magnuson J.K."/>
            <person name="James T.Y."/>
            <person name="O'Malley M.A."/>
            <person name="Stajich J.E."/>
            <person name="Spatafora J.W."/>
            <person name="Visel A."/>
            <person name="Grigoriev I.V."/>
        </authorList>
    </citation>
    <scope>NUCLEOTIDE SEQUENCE [LARGE SCALE GENOMIC DNA]</scope>
    <source>
        <strain evidence="3 4">68-887.2</strain>
    </source>
</reference>
<dbReference type="Gene3D" id="3.40.50.1820">
    <property type="entry name" value="alpha/beta hydrolase"/>
    <property type="match status" value="1"/>
</dbReference>
<dbReference type="EMBL" id="MCFC01000067">
    <property type="protein sequence ID" value="ORY24493.1"/>
    <property type="molecule type" value="Genomic_DNA"/>
</dbReference>
<accession>A0A1Y2APJ8</accession>
<dbReference type="Pfam" id="PF07859">
    <property type="entry name" value="Abhydrolase_3"/>
    <property type="match status" value="1"/>
</dbReference>